<comment type="caution">
    <text evidence="1">The sequence shown here is derived from an EMBL/GenBank/DDBJ whole genome shotgun (WGS) entry which is preliminary data.</text>
</comment>
<accession>A0AAD8TF58</accession>
<protein>
    <submittedName>
        <fullName evidence="1">Uncharacterized protein</fullName>
    </submittedName>
</protein>
<name>A0AAD8TF58_LOLMU</name>
<evidence type="ECO:0000313" key="1">
    <source>
        <dbReference type="EMBL" id="KAK1680677.1"/>
    </source>
</evidence>
<proteinExistence type="predicted"/>
<sequence>MPTPMNMEKRFLPKAFGVKLVLTDAEHPNKTLKSGMLEQFNNPVNPTITRTCYCMCRGTQVVSSLFCPIFAQVEIWGDSKWMVDIFIGGIWTVFLFSRFSGSKPGPHKIECIGVRFVPRNLDVMFSVK</sequence>
<gene>
    <name evidence="1" type="ORF">QYE76_041525</name>
</gene>
<keyword evidence="2" id="KW-1185">Reference proteome</keyword>
<dbReference type="AlphaFoldDB" id="A0AAD8TF58"/>
<dbReference type="EMBL" id="JAUUTY010000002">
    <property type="protein sequence ID" value="KAK1680677.1"/>
    <property type="molecule type" value="Genomic_DNA"/>
</dbReference>
<evidence type="ECO:0000313" key="2">
    <source>
        <dbReference type="Proteomes" id="UP001231189"/>
    </source>
</evidence>
<dbReference type="Proteomes" id="UP001231189">
    <property type="component" value="Unassembled WGS sequence"/>
</dbReference>
<organism evidence="1 2">
    <name type="scientific">Lolium multiflorum</name>
    <name type="common">Italian ryegrass</name>
    <name type="synonym">Lolium perenne subsp. multiflorum</name>
    <dbReference type="NCBI Taxonomy" id="4521"/>
    <lineage>
        <taxon>Eukaryota</taxon>
        <taxon>Viridiplantae</taxon>
        <taxon>Streptophyta</taxon>
        <taxon>Embryophyta</taxon>
        <taxon>Tracheophyta</taxon>
        <taxon>Spermatophyta</taxon>
        <taxon>Magnoliopsida</taxon>
        <taxon>Liliopsida</taxon>
        <taxon>Poales</taxon>
        <taxon>Poaceae</taxon>
        <taxon>BOP clade</taxon>
        <taxon>Pooideae</taxon>
        <taxon>Poodae</taxon>
        <taxon>Poeae</taxon>
        <taxon>Poeae Chloroplast Group 2 (Poeae type)</taxon>
        <taxon>Loliodinae</taxon>
        <taxon>Loliinae</taxon>
        <taxon>Lolium</taxon>
    </lineage>
</organism>
<reference evidence="1" key="1">
    <citation type="submission" date="2023-07" db="EMBL/GenBank/DDBJ databases">
        <title>A chromosome-level genome assembly of Lolium multiflorum.</title>
        <authorList>
            <person name="Chen Y."/>
            <person name="Copetti D."/>
            <person name="Kolliker R."/>
            <person name="Studer B."/>
        </authorList>
    </citation>
    <scope>NUCLEOTIDE SEQUENCE</scope>
    <source>
        <strain evidence="1">02402/16</strain>
        <tissue evidence="1">Leaf</tissue>
    </source>
</reference>